<feature type="transmembrane region" description="Helical" evidence="1">
    <location>
        <begin position="31"/>
        <end position="50"/>
    </location>
</feature>
<protein>
    <submittedName>
        <fullName evidence="2">Uncharacterized protein</fullName>
    </submittedName>
</protein>
<feature type="transmembrane region" description="Helical" evidence="1">
    <location>
        <begin position="6"/>
        <end position="24"/>
    </location>
</feature>
<comment type="caution">
    <text evidence="2">The sequence shown here is derived from an EMBL/GenBank/DDBJ whole genome shotgun (WGS) entry which is preliminary data.</text>
</comment>
<name>A0A2P4Q7G1_RHIID</name>
<dbReference type="EMBL" id="AUPC02000082">
    <property type="protein sequence ID" value="POG73575.1"/>
    <property type="molecule type" value="Genomic_DNA"/>
</dbReference>
<proteinExistence type="predicted"/>
<keyword evidence="3" id="KW-1185">Reference proteome</keyword>
<keyword evidence="1" id="KW-1133">Transmembrane helix</keyword>
<accession>A0A2P4Q7G1</accession>
<evidence type="ECO:0000256" key="1">
    <source>
        <dbReference type="SAM" id="Phobius"/>
    </source>
</evidence>
<dbReference type="AlphaFoldDB" id="A0A2P4Q7G1"/>
<gene>
    <name evidence="2" type="ORF">GLOIN_2v1585943</name>
</gene>
<reference evidence="2 3" key="1">
    <citation type="journal article" date="2013" name="Proc. Natl. Acad. Sci. U.S.A.">
        <title>Genome of an arbuscular mycorrhizal fungus provides insight into the oldest plant symbiosis.</title>
        <authorList>
            <person name="Tisserant E."/>
            <person name="Malbreil M."/>
            <person name="Kuo A."/>
            <person name="Kohler A."/>
            <person name="Symeonidi A."/>
            <person name="Balestrini R."/>
            <person name="Charron P."/>
            <person name="Duensing N."/>
            <person name="Frei Dit Frey N."/>
            <person name="Gianinazzi-Pearson V."/>
            <person name="Gilbert L.B."/>
            <person name="Handa Y."/>
            <person name="Herr J.R."/>
            <person name="Hijri M."/>
            <person name="Koul R."/>
            <person name="Kawaguchi M."/>
            <person name="Krajinski F."/>
            <person name="Lammers P.J."/>
            <person name="Masclaux F.G."/>
            <person name="Murat C."/>
            <person name="Morin E."/>
            <person name="Ndikumana S."/>
            <person name="Pagni M."/>
            <person name="Petitpierre D."/>
            <person name="Requena N."/>
            <person name="Rosikiewicz P."/>
            <person name="Riley R."/>
            <person name="Saito K."/>
            <person name="San Clemente H."/>
            <person name="Shapiro H."/>
            <person name="van Tuinen D."/>
            <person name="Becard G."/>
            <person name="Bonfante P."/>
            <person name="Paszkowski U."/>
            <person name="Shachar-Hill Y.Y."/>
            <person name="Tuskan G.A."/>
            <person name="Young P.W."/>
            <person name="Sanders I.R."/>
            <person name="Henrissat B."/>
            <person name="Rensing S.A."/>
            <person name="Grigoriev I.V."/>
            <person name="Corradi N."/>
            <person name="Roux C."/>
            <person name="Martin F."/>
        </authorList>
    </citation>
    <scope>NUCLEOTIDE SEQUENCE [LARGE SCALE GENOMIC DNA]</scope>
    <source>
        <strain evidence="2 3">DAOM 197198</strain>
    </source>
</reference>
<evidence type="ECO:0000313" key="3">
    <source>
        <dbReference type="Proteomes" id="UP000018888"/>
    </source>
</evidence>
<dbReference type="Proteomes" id="UP000018888">
    <property type="component" value="Unassembled WGS sequence"/>
</dbReference>
<keyword evidence="1" id="KW-0812">Transmembrane</keyword>
<evidence type="ECO:0000313" key="2">
    <source>
        <dbReference type="EMBL" id="POG73575.1"/>
    </source>
</evidence>
<organism evidence="2 3">
    <name type="scientific">Rhizophagus irregularis (strain DAOM 181602 / DAOM 197198 / MUCL 43194)</name>
    <name type="common">Arbuscular mycorrhizal fungus</name>
    <name type="synonym">Glomus intraradices</name>
    <dbReference type="NCBI Taxonomy" id="747089"/>
    <lineage>
        <taxon>Eukaryota</taxon>
        <taxon>Fungi</taxon>
        <taxon>Fungi incertae sedis</taxon>
        <taxon>Mucoromycota</taxon>
        <taxon>Glomeromycotina</taxon>
        <taxon>Glomeromycetes</taxon>
        <taxon>Glomerales</taxon>
        <taxon>Glomeraceae</taxon>
        <taxon>Rhizophagus</taxon>
    </lineage>
</organism>
<keyword evidence="1" id="KW-0472">Membrane</keyword>
<reference evidence="2 3" key="2">
    <citation type="journal article" date="2018" name="New Phytol.">
        <title>High intraspecific genome diversity in the model arbuscular mycorrhizal symbiont Rhizophagus irregularis.</title>
        <authorList>
            <person name="Chen E.C.H."/>
            <person name="Morin E."/>
            <person name="Beaudet D."/>
            <person name="Noel J."/>
            <person name="Yildirir G."/>
            <person name="Ndikumana S."/>
            <person name="Charron P."/>
            <person name="St-Onge C."/>
            <person name="Giorgi J."/>
            <person name="Kruger M."/>
            <person name="Marton T."/>
            <person name="Ropars J."/>
            <person name="Grigoriev I.V."/>
            <person name="Hainaut M."/>
            <person name="Henrissat B."/>
            <person name="Roux C."/>
            <person name="Martin F."/>
            <person name="Corradi N."/>
        </authorList>
    </citation>
    <scope>NUCLEOTIDE SEQUENCE [LARGE SCALE GENOMIC DNA]</scope>
    <source>
        <strain evidence="2 3">DAOM 197198</strain>
    </source>
</reference>
<sequence length="51" mass="6136">MILVPIWYFFNMLVLLYSVNIFISNKNLSQITILNLFVLHDILFNIFNFLL</sequence>